<evidence type="ECO:0000313" key="5">
    <source>
        <dbReference type="Proteomes" id="UP000184501"/>
    </source>
</evidence>
<dbReference type="OrthoDB" id="3660483at2"/>
<dbReference type="SUPFAM" id="SSF89372">
    <property type="entry name" value="Fucose-specific lectin"/>
    <property type="match status" value="2"/>
</dbReference>
<accession>A0A1M5KVZ9</accession>
<feature type="region of interest" description="Disordered" evidence="1">
    <location>
        <begin position="645"/>
        <end position="675"/>
    </location>
</feature>
<reference evidence="4 5" key="1">
    <citation type="submission" date="2016-11" db="EMBL/GenBank/DDBJ databases">
        <authorList>
            <person name="Jaros S."/>
            <person name="Januszkiewicz K."/>
            <person name="Wedrychowicz H."/>
        </authorList>
    </citation>
    <scope>NUCLEOTIDE SEQUENCE [LARGE SCALE GENOMIC DNA]</scope>
    <source>
        <strain evidence="4 5">DSM 44523</strain>
    </source>
</reference>
<proteinExistence type="predicted"/>
<dbReference type="Gene3D" id="2.115.10.10">
    <property type="entry name" value="Tachylectin 2"/>
    <property type="match status" value="1"/>
</dbReference>
<feature type="domain" description="Tachylectin 2" evidence="2">
    <location>
        <begin position="36"/>
        <end position="277"/>
    </location>
</feature>
<dbReference type="STRING" id="2017.SAMN05444320_11055"/>
<dbReference type="Pfam" id="PF26607">
    <property type="entry name" value="DUF8189"/>
    <property type="match status" value="1"/>
</dbReference>
<sequence>MAAATAATIAPFVPFGNNVAHAAENISCRTSASVMGVQQDGDLYLYPHEEPETGAASWGQKKTIGNGWHQGRTLAGPNGWMWSLRADGNQGDLRRYRWNGNGWDTFADGLQYETVGSGWARYTQPEHRNKVTVDQNGHIYEINPEGKLKLFRWDDAKKNWINGTGDIIDTGWDQYDMIVGAGDGVLYARKPNGELYRFRYDVASQRWIQYQKGPWHGWHAFKHVSSPGGDVLYATWVNPKTGGGELLWYRYHEDTNTWDDDKTTGVGRLVGTGWHHEFDVVATTNDCKLTTTATPQRPAVPASLPARNALLQGDNGLMRYALVQDNGTLTYGRQRSAADPRIIDWSGMTGYHEFTGVPGLVQHSDGTTELFGHAQAGQHASDVLAYRETSNNSFSFRPVANLGGAMLSDPVVMRDKNKLHTAFAVDADGKLWHRTQYAENSPFLGWKQSGSENLTPDFSVVLGPDGQTFYFAARAKDGTVRVFLFSDGKSGSGRSVGSMATTGRPAILVQRLSSQLPIDSLRLFARGVDGKVYNHQGNMVLGFQGPWGAVGDLKIAGSPSAVLTNTGGVEIVARRSTDNVVFQTGLTSPDSGTFREWKPFNGGPESDTDLAMLNGANNTLWVTWRVGPEFQVWTAGYGASAAVQNAPAPRSLDARADQPQEPNYQQVHRGKLPKS</sequence>
<dbReference type="InterPro" id="IPR058502">
    <property type="entry name" value="PLL-like_beta-prop"/>
</dbReference>
<gene>
    <name evidence="4" type="ORF">SAMN05444320_11055</name>
</gene>
<feature type="domain" description="PLL-like beta propeller" evidence="3">
    <location>
        <begin position="363"/>
        <end position="647"/>
    </location>
</feature>
<name>A0A1M5KVZ9_STRHI</name>
<dbReference type="Pfam" id="PF14517">
    <property type="entry name" value="Tachylectin"/>
    <property type="match status" value="1"/>
</dbReference>
<evidence type="ECO:0000313" key="4">
    <source>
        <dbReference type="EMBL" id="SHG56343.1"/>
    </source>
</evidence>
<dbReference type="InterPro" id="IPR023294">
    <property type="entry name" value="Tachylectin2"/>
</dbReference>
<dbReference type="Proteomes" id="UP000184501">
    <property type="component" value="Unassembled WGS sequence"/>
</dbReference>
<keyword evidence="5" id="KW-1185">Reference proteome</keyword>
<dbReference type="RefSeq" id="WP_073488305.1">
    <property type="nucleotide sequence ID" value="NZ_FQVN01000010.1"/>
</dbReference>
<dbReference type="SUPFAM" id="SSF50934">
    <property type="entry name" value="Tachylectin-2"/>
    <property type="match status" value="1"/>
</dbReference>
<evidence type="ECO:0000256" key="1">
    <source>
        <dbReference type="SAM" id="MobiDB-lite"/>
    </source>
</evidence>
<dbReference type="InterPro" id="IPR036813">
    <property type="entry name" value="Tachylectin2_sf"/>
</dbReference>
<evidence type="ECO:0000259" key="3">
    <source>
        <dbReference type="Pfam" id="PF26607"/>
    </source>
</evidence>
<organism evidence="4 5">
    <name type="scientific">Streptoalloteichus hindustanus</name>
    <dbReference type="NCBI Taxonomy" id="2017"/>
    <lineage>
        <taxon>Bacteria</taxon>
        <taxon>Bacillati</taxon>
        <taxon>Actinomycetota</taxon>
        <taxon>Actinomycetes</taxon>
        <taxon>Pseudonocardiales</taxon>
        <taxon>Pseudonocardiaceae</taxon>
        <taxon>Streptoalloteichus</taxon>
    </lineage>
</organism>
<dbReference type="EMBL" id="FQVN01000010">
    <property type="protein sequence ID" value="SHG56343.1"/>
    <property type="molecule type" value="Genomic_DNA"/>
</dbReference>
<evidence type="ECO:0000259" key="2">
    <source>
        <dbReference type="Pfam" id="PF14517"/>
    </source>
</evidence>
<protein>
    <submittedName>
        <fullName evidence="4">Tachylectin</fullName>
    </submittedName>
</protein>
<dbReference type="AlphaFoldDB" id="A0A1M5KVZ9"/>